<reference evidence="3 4" key="1">
    <citation type="submission" date="2023-03" db="EMBL/GenBank/DDBJ databases">
        <title>Altererythrobacter sp. CAU 1644 isolated from sand.</title>
        <authorList>
            <person name="Kim W."/>
        </authorList>
    </citation>
    <scope>NUCLEOTIDE SEQUENCE [LARGE SCALE GENOMIC DNA]</scope>
    <source>
        <strain evidence="3 4">CAU 1644</strain>
    </source>
</reference>
<feature type="region of interest" description="Disordered" evidence="1">
    <location>
        <begin position="132"/>
        <end position="163"/>
    </location>
</feature>
<accession>A0ABY8FR68</accession>
<dbReference type="Pfam" id="PF01814">
    <property type="entry name" value="Hemerythrin"/>
    <property type="match status" value="1"/>
</dbReference>
<proteinExistence type="predicted"/>
<name>A0ABY8FR68_9SPHN</name>
<dbReference type="EMBL" id="CP121106">
    <property type="protein sequence ID" value="WFL77257.1"/>
    <property type="molecule type" value="Genomic_DNA"/>
</dbReference>
<sequence>MSDNTQIFDRLKQDHDKHRDLLDKIGETSGDSEERNRLFTELTKELKGHAAAEEQALYSTMLRKPPTTDETRHSVAEHHEIDEMLNDLAATDMSSGAWLQKFKEFDHRYRHHIEEEEDEHFPDFAEHLTDEDTEHMEKVFERRKQEEKAEAEVTPEKKEDAKE</sequence>
<dbReference type="Gene3D" id="1.20.120.520">
    <property type="entry name" value="nmb1532 protein domain like"/>
    <property type="match status" value="1"/>
</dbReference>
<evidence type="ECO:0000313" key="4">
    <source>
        <dbReference type="Proteomes" id="UP001215827"/>
    </source>
</evidence>
<evidence type="ECO:0000256" key="1">
    <source>
        <dbReference type="SAM" id="MobiDB-lite"/>
    </source>
</evidence>
<dbReference type="RefSeq" id="WP_278016015.1">
    <property type="nucleotide sequence ID" value="NZ_CP121106.1"/>
</dbReference>
<dbReference type="Proteomes" id="UP001215827">
    <property type="component" value="Chromosome"/>
</dbReference>
<dbReference type="PANTHER" id="PTHR35585">
    <property type="entry name" value="HHE DOMAIN PROTEIN (AFU_ORTHOLOGUE AFUA_4G00730)"/>
    <property type="match status" value="1"/>
</dbReference>
<dbReference type="PANTHER" id="PTHR35585:SF1">
    <property type="entry name" value="HHE DOMAIN PROTEIN (AFU_ORTHOLOGUE AFUA_4G00730)"/>
    <property type="match status" value="1"/>
</dbReference>
<keyword evidence="4" id="KW-1185">Reference proteome</keyword>
<evidence type="ECO:0000259" key="2">
    <source>
        <dbReference type="Pfam" id="PF01814"/>
    </source>
</evidence>
<dbReference type="InterPro" id="IPR012312">
    <property type="entry name" value="Hemerythrin-like"/>
</dbReference>
<organism evidence="3 4">
    <name type="scientific">Altererythrobacter arenosus</name>
    <dbReference type="NCBI Taxonomy" id="3032592"/>
    <lineage>
        <taxon>Bacteria</taxon>
        <taxon>Pseudomonadati</taxon>
        <taxon>Pseudomonadota</taxon>
        <taxon>Alphaproteobacteria</taxon>
        <taxon>Sphingomonadales</taxon>
        <taxon>Erythrobacteraceae</taxon>
        <taxon>Altererythrobacter</taxon>
    </lineage>
</organism>
<evidence type="ECO:0000313" key="3">
    <source>
        <dbReference type="EMBL" id="WFL77257.1"/>
    </source>
</evidence>
<gene>
    <name evidence="3" type="ORF">P7228_14890</name>
</gene>
<feature type="domain" description="Hemerythrin-like" evidence="2">
    <location>
        <begin position="7"/>
        <end position="122"/>
    </location>
</feature>
<protein>
    <submittedName>
        <fullName evidence="3">Hemerythrin domain-containing protein</fullName>
    </submittedName>
</protein>